<dbReference type="EMBL" id="PPPD01000001">
    <property type="protein sequence ID" value="PNY82724.1"/>
    <property type="molecule type" value="Genomic_DNA"/>
</dbReference>
<organism evidence="2 3">
    <name type="scientific">Deinococcus koreensis</name>
    <dbReference type="NCBI Taxonomy" id="2054903"/>
    <lineage>
        <taxon>Bacteria</taxon>
        <taxon>Thermotogati</taxon>
        <taxon>Deinococcota</taxon>
        <taxon>Deinococci</taxon>
        <taxon>Deinococcales</taxon>
        <taxon>Deinococcaceae</taxon>
        <taxon>Deinococcus</taxon>
    </lineage>
</organism>
<name>A0A2K3V1R6_9DEIO</name>
<keyword evidence="3" id="KW-1185">Reference proteome</keyword>
<reference evidence="2 3" key="1">
    <citation type="submission" date="2018-01" db="EMBL/GenBank/DDBJ databases">
        <title>Deinococcus koreensis sp. nov., a radiation-resistant bacterium isolated from river water.</title>
        <authorList>
            <person name="Choi A."/>
        </authorList>
    </citation>
    <scope>NUCLEOTIDE SEQUENCE [LARGE SCALE GENOMIC DNA]</scope>
    <source>
        <strain evidence="2 3">SJW1-2</strain>
    </source>
</reference>
<dbReference type="AlphaFoldDB" id="A0A2K3V1R6"/>
<dbReference type="RefSeq" id="WP_103313157.1">
    <property type="nucleotide sequence ID" value="NZ_PPPD01000001.1"/>
</dbReference>
<dbReference type="Proteomes" id="UP000236379">
    <property type="component" value="Unassembled WGS sequence"/>
</dbReference>
<proteinExistence type="predicted"/>
<feature type="region of interest" description="Disordered" evidence="1">
    <location>
        <begin position="333"/>
        <end position="352"/>
    </location>
</feature>
<comment type="caution">
    <text evidence="2">The sequence shown here is derived from an EMBL/GenBank/DDBJ whole genome shotgun (WGS) entry which is preliminary data.</text>
</comment>
<accession>A0A2K3V1R6</accession>
<dbReference type="OrthoDB" id="69247at2"/>
<evidence type="ECO:0008006" key="4">
    <source>
        <dbReference type="Google" id="ProtNLM"/>
    </source>
</evidence>
<protein>
    <recommendedName>
        <fullName evidence="4">Porin domain-containing protein</fullName>
    </recommendedName>
</protein>
<evidence type="ECO:0000313" key="3">
    <source>
        <dbReference type="Proteomes" id="UP000236379"/>
    </source>
</evidence>
<gene>
    <name evidence="2" type="ORF">CVO96_16410</name>
</gene>
<evidence type="ECO:0000256" key="1">
    <source>
        <dbReference type="SAM" id="MobiDB-lite"/>
    </source>
</evidence>
<evidence type="ECO:0000313" key="2">
    <source>
        <dbReference type="EMBL" id="PNY82724.1"/>
    </source>
</evidence>
<sequence>MNTGPLTAPTLTLRRLLMSTSLTLLPPVLLGGAGATGIDFGVAYRSGQGTLLDSAWARVGVSDVDFLGGAVSAGVSTRAADLAYARSLSLPPLGAVTSRSDLAVTWQGGVRLSSRATASLGPVALNLGGAYFTTSALNVDPLAAWAAAPTDLRAQGWNADITARYRVNRTLVAVAGGEFGPQNHGLLGVEGRRELTRTLPPAEGDDADTPPETETTGTLTWRLGARAGQDVLAATAGLSYATPAGLSLAVDGLLGPDDLGLSASVNAPDTLGEGSTLRLYAAYEPWRTASAPLRVGAEYGRPLGAGQLALNVSGGRDRQGVSGFGARLGYRLTLGAASPEQGPPEEGGPQTP</sequence>